<evidence type="ECO:0000313" key="1">
    <source>
        <dbReference type="EMBL" id="MBA0747670.1"/>
    </source>
</evidence>
<dbReference type="Proteomes" id="UP000593579">
    <property type="component" value="Unassembled WGS sequence"/>
</dbReference>
<comment type="caution">
    <text evidence="1">The sequence shown here is derived from an EMBL/GenBank/DDBJ whole genome shotgun (WGS) entry which is preliminary data.</text>
</comment>
<protein>
    <submittedName>
        <fullName evidence="1">Uncharacterized protein</fullName>
    </submittedName>
</protein>
<feature type="non-terminal residue" evidence="1">
    <location>
        <position position="1"/>
    </location>
</feature>
<name>A0A7J9CGM0_GOSGO</name>
<evidence type="ECO:0000313" key="2">
    <source>
        <dbReference type="Proteomes" id="UP000593579"/>
    </source>
</evidence>
<dbReference type="EMBL" id="JABEZY010000010">
    <property type="protein sequence ID" value="MBA0747670.1"/>
    <property type="molecule type" value="Genomic_DNA"/>
</dbReference>
<sequence>TSYPFHFGKTSSKFFLFTSKVPQSLFPFPIPYHLNLVLAASLQRFSAPRRRSCFIFPLFAFHCRNLHCTNR</sequence>
<accession>A0A7J9CGM0</accession>
<dbReference type="AlphaFoldDB" id="A0A7J9CGM0"/>
<reference evidence="1 2" key="1">
    <citation type="journal article" date="2019" name="Genome Biol. Evol.">
        <title>Insights into the evolution of the New World diploid cottons (Gossypium, subgenus Houzingenia) based on genome sequencing.</title>
        <authorList>
            <person name="Grover C.E."/>
            <person name="Arick M.A. 2nd"/>
            <person name="Thrash A."/>
            <person name="Conover J.L."/>
            <person name="Sanders W.S."/>
            <person name="Peterson D.G."/>
            <person name="Frelichowski J.E."/>
            <person name="Scheffler J.A."/>
            <person name="Scheffler B.E."/>
            <person name="Wendel J.F."/>
        </authorList>
    </citation>
    <scope>NUCLEOTIDE SEQUENCE [LARGE SCALE GENOMIC DNA]</scope>
    <source>
        <strain evidence="1">5</strain>
        <tissue evidence="1">Leaf</tissue>
    </source>
</reference>
<keyword evidence="2" id="KW-1185">Reference proteome</keyword>
<proteinExistence type="predicted"/>
<gene>
    <name evidence="1" type="ORF">Gogos_004565</name>
</gene>
<organism evidence="1 2">
    <name type="scientific">Gossypium gossypioides</name>
    <name type="common">Mexican cotton</name>
    <name type="synonym">Selera gossypioides</name>
    <dbReference type="NCBI Taxonomy" id="34282"/>
    <lineage>
        <taxon>Eukaryota</taxon>
        <taxon>Viridiplantae</taxon>
        <taxon>Streptophyta</taxon>
        <taxon>Embryophyta</taxon>
        <taxon>Tracheophyta</taxon>
        <taxon>Spermatophyta</taxon>
        <taxon>Magnoliopsida</taxon>
        <taxon>eudicotyledons</taxon>
        <taxon>Gunneridae</taxon>
        <taxon>Pentapetalae</taxon>
        <taxon>rosids</taxon>
        <taxon>malvids</taxon>
        <taxon>Malvales</taxon>
        <taxon>Malvaceae</taxon>
        <taxon>Malvoideae</taxon>
        <taxon>Gossypium</taxon>
    </lineage>
</organism>